<accession>A0A562T0L1</accession>
<dbReference type="SUPFAM" id="SSF48452">
    <property type="entry name" value="TPR-like"/>
    <property type="match status" value="1"/>
</dbReference>
<dbReference type="Gene3D" id="1.25.40.390">
    <property type="match status" value="1"/>
</dbReference>
<dbReference type="OrthoDB" id="9766256at2"/>
<comment type="caution">
    <text evidence="2">The sequence shown here is derived from an EMBL/GenBank/DDBJ whole genome shotgun (WGS) entry which is preliminary data.</text>
</comment>
<dbReference type="RefSeq" id="WP_145716957.1">
    <property type="nucleotide sequence ID" value="NZ_BAAAFY010000004.1"/>
</dbReference>
<proteinExistence type="predicted"/>
<evidence type="ECO:0000313" key="3">
    <source>
        <dbReference type="Proteomes" id="UP000316778"/>
    </source>
</evidence>
<dbReference type="Proteomes" id="UP000316778">
    <property type="component" value="Unassembled WGS sequence"/>
</dbReference>
<organism evidence="2 3">
    <name type="scientific">Chitinophaga japonensis</name>
    <name type="common">Flexibacter japonensis</name>
    <dbReference type="NCBI Taxonomy" id="104662"/>
    <lineage>
        <taxon>Bacteria</taxon>
        <taxon>Pseudomonadati</taxon>
        <taxon>Bacteroidota</taxon>
        <taxon>Chitinophagia</taxon>
        <taxon>Chitinophagales</taxon>
        <taxon>Chitinophagaceae</taxon>
        <taxon>Chitinophaga</taxon>
    </lineage>
</organism>
<evidence type="ECO:0000313" key="2">
    <source>
        <dbReference type="EMBL" id="TWI86838.1"/>
    </source>
</evidence>
<dbReference type="EMBL" id="VLLG01000004">
    <property type="protein sequence ID" value="TWI86838.1"/>
    <property type="molecule type" value="Genomic_DNA"/>
</dbReference>
<name>A0A562T0L1_CHIJA</name>
<sequence>MQKIFSYRLWILLLLTTASCESGLSDLNVSKTNPTALDPALLLNQAVINTSFPVKSLVFDVGIVQQMVTPNGGVLAGANFNQDSRDVTTQPLWTAYYQSVIKNSHDALMRSKDDPARSNMYNMARIYQSYVFMILTDEYGDIPYTEGGAGFSDQVLLPQYDPQQEIYPKIIQELTEAAAALDPAGTIETGDVLYAGDVAKWKKFAYSLLLRAGMRLSKVDAATAQSTVQAAVAGGVITANADNAYIRHDPNFTQPIGSTLNGSEAANFYLTKPFVDQLRQTDDPRLQAIAIRYVGAGSGAGQTVAAGTTDPAQQIGMPIGHDNGTIIAAATADGLVSFYEYSQVDRRRMVKISSPVFLVTAAQTNLLLAEARFRGWIGTGTAAQYYADGIRAHMDQMATYDPNAAVSPTARDNYVAANPLTAGSELEQINTQYWIASFLNGPEAFANFRRSGFPALTPNPYGQPNNPDVPNGTFIRRLTYPTSELSVNTENVNEAIARQGPDKLSTRVWWDRP</sequence>
<evidence type="ECO:0000256" key="1">
    <source>
        <dbReference type="SAM" id="SignalP"/>
    </source>
</evidence>
<dbReference type="Pfam" id="PF12771">
    <property type="entry name" value="SusD-like_2"/>
    <property type="match status" value="1"/>
</dbReference>
<dbReference type="InterPro" id="IPR011990">
    <property type="entry name" value="TPR-like_helical_dom_sf"/>
</dbReference>
<keyword evidence="3" id="KW-1185">Reference proteome</keyword>
<dbReference type="InterPro" id="IPR041662">
    <property type="entry name" value="SusD-like_2"/>
</dbReference>
<feature type="signal peptide" evidence="1">
    <location>
        <begin position="1"/>
        <end position="20"/>
    </location>
</feature>
<gene>
    <name evidence="2" type="ORF">LX66_4103</name>
</gene>
<dbReference type="AlphaFoldDB" id="A0A562T0L1"/>
<protein>
    <submittedName>
        <fullName evidence="2">SusD-like starch-binding protein associating with outer membrane</fullName>
    </submittedName>
</protein>
<feature type="chain" id="PRO_5022203661" evidence="1">
    <location>
        <begin position="21"/>
        <end position="513"/>
    </location>
</feature>
<keyword evidence="1" id="KW-0732">Signal</keyword>
<dbReference type="PROSITE" id="PS51257">
    <property type="entry name" value="PROKAR_LIPOPROTEIN"/>
    <property type="match status" value="1"/>
</dbReference>
<reference evidence="2 3" key="1">
    <citation type="journal article" date="2013" name="Stand. Genomic Sci.">
        <title>Genomic Encyclopedia of Type Strains, Phase I: The one thousand microbial genomes (KMG-I) project.</title>
        <authorList>
            <person name="Kyrpides N.C."/>
            <person name="Woyke T."/>
            <person name="Eisen J.A."/>
            <person name="Garrity G."/>
            <person name="Lilburn T.G."/>
            <person name="Beck B.J."/>
            <person name="Whitman W.B."/>
            <person name="Hugenholtz P."/>
            <person name="Klenk H.P."/>
        </authorList>
    </citation>
    <scope>NUCLEOTIDE SEQUENCE [LARGE SCALE GENOMIC DNA]</scope>
    <source>
        <strain evidence="2 3">DSM 13484</strain>
    </source>
</reference>